<dbReference type="AlphaFoldDB" id="A0A937A0K7"/>
<sequence>MKILYKLCILGILCLVSNITYAQINQYSNDGKVVALDDPGGGNEGLNCFCFGPVNFGLFNNAISPIAVGNERNEFLYRQELLLAQKIDPDGINYYQLYQEFNLPSSYNFSFLLYNYIRTKETNTVAQDYYVDVDQYFKEKNVFNRDVLNSSTLHHKILDIRQREGNGISASYGDLKYNGTRLKDISDPDVLQFMTYELALREQQRDAYRGYNVDATKLEDAKGRGMLENKLTEIYMHYYDGLSYEDQIRYVTRFRIADFSQDRSILIESHLNFNAIFRLDSDNPTLTKELGDYLLSFPYNITIDPPVFNEISDGTALYNLALSNMGATTSNFLLFSGLNFRSVLEGNTYSRGILDRVVNTTSMYQNNQPFTGAFDPYITAGSGTSLSLPTDLGVDLAYKFTFNTAGEINGLRGYSNMLYDLFNLDDNHRALEGSLMRAFFNADQHNLYTLTDDQLARLFNFSTVYPYGTYRFNFFLEYANTGIKGILEQNNIDFFTMLDRPYVIEGTIALLNNQPFDFAFREMVYDLSNALSLNQDQKDWLIDHRAEAEALDQYYTTTNNINFANEALNAWMNGGDVDFDERVIEEESFENSKANCVYEKLKERSQGLRDLIRNFLITNPVNADLTFRVAPIQHPNPLVIPNANTSSPRNGMITITINENNLADRTELGLARTIVHEAIHANMYRQLLQVFNNNGSISGISHSRFQQILNENKFPDMFAAIRQYGFDRFQHDLMAEKYLGIIVDAIKAYDKNQHSEQFYKDLAWGGLHNTEAYRELPDSEERRIEQVIENFNATGNKICE</sequence>
<evidence type="ECO:0000256" key="1">
    <source>
        <dbReference type="SAM" id="SignalP"/>
    </source>
</evidence>
<keyword evidence="1" id="KW-0732">Signal</keyword>
<proteinExistence type="predicted"/>
<reference evidence="2" key="1">
    <citation type="submission" date="2021-01" db="EMBL/GenBank/DDBJ databases">
        <authorList>
            <person name="Zhong Y.L."/>
        </authorList>
    </citation>
    <scope>NUCLEOTIDE SEQUENCE</scope>
    <source>
        <strain evidence="2">KCTC 23302</strain>
    </source>
</reference>
<dbReference type="RefSeq" id="WP_201924193.1">
    <property type="nucleotide sequence ID" value="NZ_BAABAX010000018.1"/>
</dbReference>
<name>A0A937A0K7_9FLAO</name>
<evidence type="ECO:0000313" key="2">
    <source>
        <dbReference type="EMBL" id="MBL0685791.1"/>
    </source>
</evidence>
<protein>
    <submittedName>
        <fullName evidence="2">Uncharacterized protein</fullName>
    </submittedName>
</protein>
<organism evidence="2 3">
    <name type="scientific">Aquimarina mytili</name>
    <dbReference type="NCBI Taxonomy" id="874423"/>
    <lineage>
        <taxon>Bacteria</taxon>
        <taxon>Pseudomonadati</taxon>
        <taxon>Bacteroidota</taxon>
        <taxon>Flavobacteriia</taxon>
        <taxon>Flavobacteriales</taxon>
        <taxon>Flavobacteriaceae</taxon>
        <taxon>Aquimarina</taxon>
    </lineage>
</organism>
<feature type="signal peptide" evidence="1">
    <location>
        <begin position="1"/>
        <end position="22"/>
    </location>
</feature>
<evidence type="ECO:0000313" key="3">
    <source>
        <dbReference type="Proteomes" id="UP000651057"/>
    </source>
</evidence>
<feature type="chain" id="PRO_5037326011" evidence="1">
    <location>
        <begin position="23"/>
        <end position="800"/>
    </location>
</feature>
<dbReference type="EMBL" id="JAERQJ010000012">
    <property type="protein sequence ID" value="MBL0685791.1"/>
    <property type="molecule type" value="Genomic_DNA"/>
</dbReference>
<gene>
    <name evidence="2" type="ORF">JJQ60_19830</name>
</gene>
<keyword evidence="3" id="KW-1185">Reference proteome</keyword>
<comment type="caution">
    <text evidence="2">The sequence shown here is derived from an EMBL/GenBank/DDBJ whole genome shotgun (WGS) entry which is preliminary data.</text>
</comment>
<accession>A0A937A0K7</accession>
<dbReference type="Proteomes" id="UP000651057">
    <property type="component" value="Unassembled WGS sequence"/>
</dbReference>